<accession>A0ABD2KK58</accession>
<evidence type="ECO:0000313" key="3">
    <source>
        <dbReference type="Proteomes" id="UP001620645"/>
    </source>
</evidence>
<feature type="compositionally biased region" description="Basic and acidic residues" evidence="1">
    <location>
        <begin position="445"/>
        <end position="456"/>
    </location>
</feature>
<evidence type="ECO:0000256" key="1">
    <source>
        <dbReference type="SAM" id="MobiDB-lite"/>
    </source>
</evidence>
<sequence length="631" mass="68541">MPSLCSTIKFDCLPLPIDFVLAMFVPPPPPSGGCSAVSRKHVRFVSPLIGDCRKISAAPSPSLPVRWSQRSRFFPKRSLNSLPNSPKRQIAFSAGRRDGTHSTSFVSRLLNAVLLRTSHSADSLLFAATFPTRSSPSSASLSLCSSPPSASPTASTTLCPCEKCWHRQSKGRITKGDSRGTAAKNWEAHYSTAEAPLVPAVCPFSTKSPQGHHSLCVLSAHGGGGGNGQRAGAQVATLSMPTTAIVVYSRRPYRLPPSHSFPPPTMAKHSPQHHHPNQRQNTLEELGEFDERDFVPRSEMLRQNRLHSMDSHSDEKVQVRRMSLKEFTGLDVEEQRQQKGMSNNNAEVGGAHLPFGSPLLHPWKGGSQALGSLIDKFSTRRRSSSSAATKLAVGGRLGTTPEAAVGQWEEGTSTNAFDRAIECICEAMQEMAGDDQKLTDQTLQQRDEDGGGKETGRGGFGQTYQRLTNIRNRLNSTLQSVPNVSPRKVPPVEREKLILLSECRLFVGICKEMVRCPSASVCSASSSVSSADASSISSNSLRIAQNAVESVDRLTQSVEILIRKSSSIFQAQQLTTNADQLLKTLTDTLKEVEKCQKSGQSRGFDQTREVIRCSTSLAVTLVQFTQLIHGL</sequence>
<proteinExistence type="predicted"/>
<name>A0ABD2KK58_HETSC</name>
<feature type="region of interest" description="Disordered" evidence="1">
    <location>
        <begin position="435"/>
        <end position="462"/>
    </location>
</feature>
<dbReference type="Proteomes" id="UP001620645">
    <property type="component" value="Unassembled WGS sequence"/>
</dbReference>
<feature type="region of interest" description="Disordered" evidence="1">
    <location>
        <begin position="255"/>
        <end position="280"/>
    </location>
</feature>
<gene>
    <name evidence="2" type="ORF">niasHS_002338</name>
</gene>
<protein>
    <submittedName>
        <fullName evidence="2">Uncharacterized protein</fullName>
    </submittedName>
</protein>
<dbReference type="EMBL" id="JBICCN010000015">
    <property type="protein sequence ID" value="KAL3103152.1"/>
    <property type="molecule type" value="Genomic_DNA"/>
</dbReference>
<evidence type="ECO:0000313" key="2">
    <source>
        <dbReference type="EMBL" id="KAL3103152.1"/>
    </source>
</evidence>
<dbReference type="AlphaFoldDB" id="A0ABD2KK58"/>
<reference evidence="2 3" key="1">
    <citation type="submission" date="2024-10" db="EMBL/GenBank/DDBJ databases">
        <authorList>
            <person name="Kim D."/>
        </authorList>
    </citation>
    <scope>NUCLEOTIDE SEQUENCE [LARGE SCALE GENOMIC DNA]</scope>
    <source>
        <strain evidence="2">Taebaek</strain>
    </source>
</reference>
<keyword evidence="3" id="KW-1185">Reference proteome</keyword>
<comment type="caution">
    <text evidence="2">The sequence shown here is derived from an EMBL/GenBank/DDBJ whole genome shotgun (WGS) entry which is preliminary data.</text>
</comment>
<organism evidence="2 3">
    <name type="scientific">Heterodera schachtii</name>
    <name type="common">Sugarbeet cyst nematode worm</name>
    <name type="synonym">Tylenchus schachtii</name>
    <dbReference type="NCBI Taxonomy" id="97005"/>
    <lineage>
        <taxon>Eukaryota</taxon>
        <taxon>Metazoa</taxon>
        <taxon>Ecdysozoa</taxon>
        <taxon>Nematoda</taxon>
        <taxon>Chromadorea</taxon>
        <taxon>Rhabditida</taxon>
        <taxon>Tylenchina</taxon>
        <taxon>Tylenchomorpha</taxon>
        <taxon>Tylenchoidea</taxon>
        <taxon>Heteroderidae</taxon>
        <taxon>Heteroderinae</taxon>
        <taxon>Heterodera</taxon>
    </lineage>
</organism>